<dbReference type="Proteomes" id="UP000314294">
    <property type="component" value="Unassembled WGS sequence"/>
</dbReference>
<feature type="region of interest" description="Disordered" evidence="1">
    <location>
        <begin position="22"/>
        <end position="46"/>
    </location>
</feature>
<keyword evidence="3" id="KW-1185">Reference proteome</keyword>
<reference evidence="2 3" key="1">
    <citation type="submission" date="2019-03" db="EMBL/GenBank/DDBJ databases">
        <title>First draft genome of Liparis tanakae, snailfish: a comprehensive survey of snailfish specific genes.</title>
        <authorList>
            <person name="Kim W."/>
            <person name="Song I."/>
            <person name="Jeong J.-H."/>
            <person name="Kim D."/>
            <person name="Kim S."/>
            <person name="Ryu S."/>
            <person name="Song J.Y."/>
            <person name="Lee S.K."/>
        </authorList>
    </citation>
    <scope>NUCLEOTIDE SEQUENCE [LARGE SCALE GENOMIC DNA]</scope>
    <source>
        <tissue evidence="2">Muscle</tissue>
    </source>
</reference>
<protein>
    <submittedName>
        <fullName evidence="2">Uncharacterized protein</fullName>
    </submittedName>
</protein>
<evidence type="ECO:0000256" key="1">
    <source>
        <dbReference type="SAM" id="MobiDB-lite"/>
    </source>
</evidence>
<dbReference type="EMBL" id="SRLO01000011">
    <property type="protein sequence ID" value="TNN87183.1"/>
    <property type="molecule type" value="Genomic_DNA"/>
</dbReference>
<name>A0A4Z2JBQ0_9TELE</name>
<gene>
    <name evidence="2" type="ORF">EYF80_002385</name>
</gene>
<dbReference type="AlphaFoldDB" id="A0A4Z2JBQ0"/>
<proteinExistence type="predicted"/>
<accession>A0A4Z2JBQ0</accession>
<evidence type="ECO:0000313" key="3">
    <source>
        <dbReference type="Proteomes" id="UP000314294"/>
    </source>
</evidence>
<sequence>MERAFNSKDIIKYHISPERRLLQRDRTHDGTPDSQVISPEDEGVDDTEQCNHVRDVICGLQLIHDHTEAILLRLHSLKGKSKSVQVINIIKEQPNSTGASSASRCPSPENTLRAARSSNTCFFTMVLEVSRAAELDPGGGVHDGLDAADTRELQEGVGDARASPPRKSVQGLQEEVQPTQLQELDHPYLVAALQATLQPRVVDHRGDLQQPDAQLRVSALQVGLLLGVRVLRGAKATSDRRPLIFPIGIS</sequence>
<comment type="caution">
    <text evidence="2">The sequence shown here is derived from an EMBL/GenBank/DDBJ whole genome shotgun (WGS) entry which is preliminary data.</text>
</comment>
<organism evidence="2 3">
    <name type="scientific">Liparis tanakae</name>
    <name type="common">Tanaka's snailfish</name>
    <dbReference type="NCBI Taxonomy" id="230148"/>
    <lineage>
        <taxon>Eukaryota</taxon>
        <taxon>Metazoa</taxon>
        <taxon>Chordata</taxon>
        <taxon>Craniata</taxon>
        <taxon>Vertebrata</taxon>
        <taxon>Euteleostomi</taxon>
        <taxon>Actinopterygii</taxon>
        <taxon>Neopterygii</taxon>
        <taxon>Teleostei</taxon>
        <taxon>Neoteleostei</taxon>
        <taxon>Acanthomorphata</taxon>
        <taxon>Eupercaria</taxon>
        <taxon>Perciformes</taxon>
        <taxon>Cottioidei</taxon>
        <taxon>Cottales</taxon>
        <taxon>Liparidae</taxon>
        <taxon>Liparis</taxon>
    </lineage>
</organism>
<feature type="compositionally biased region" description="Basic and acidic residues" evidence="1">
    <location>
        <begin position="22"/>
        <end position="31"/>
    </location>
</feature>
<evidence type="ECO:0000313" key="2">
    <source>
        <dbReference type="EMBL" id="TNN87183.1"/>
    </source>
</evidence>